<protein>
    <recommendedName>
        <fullName evidence="10">Nucleoplasmin-like domain-containing protein</fullName>
    </recommendedName>
</protein>
<evidence type="ECO:0000256" key="5">
    <source>
        <dbReference type="ARBA" id="ARBA00022853"/>
    </source>
</evidence>
<evidence type="ECO:0000313" key="11">
    <source>
        <dbReference type="EMBL" id="KFK33146.1"/>
    </source>
</evidence>
<feature type="domain" description="Nucleoplasmin-like" evidence="10">
    <location>
        <begin position="3"/>
        <end position="91"/>
    </location>
</feature>
<evidence type="ECO:0000256" key="7">
    <source>
        <dbReference type="ARBA" id="ARBA00023163"/>
    </source>
</evidence>
<dbReference type="eggNOG" id="ENOG502QVH6">
    <property type="taxonomic scope" value="Eukaryota"/>
</dbReference>
<evidence type="ECO:0000256" key="8">
    <source>
        <dbReference type="ARBA" id="ARBA00023242"/>
    </source>
</evidence>
<sequence length="304" mass="33616">MEFWEAKVKAGKPLVVRPEEDSLIHISQASLNFKRNKGESGLLYVTVDGKKLVIGTLSQPNFPQVSFDLVFEKEFELSHTLEKGSVQFVGYRSPNIDEEEGDYYYGSESEEEDVLVAASNVFKAESKPPTELKPESDDEEDSDGEDESDEEEEDGSDSEKGIEVDSEEEDVTEVVHTAAASNVVKAKSKPAQVKHESDDEEEGSDSEKGMEVEDVPEVAPTAAALNVVKAEAKRPTKVKPESDDEEEPESDDEEDSDGEYESDEEEETSNKKRAYESASETPVSNKKAKPGFFNVLKKALLFLA</sequence>
<evidence type="ECO:0000256" key="4">
    <source>
        <dbReference type="ARBA" id="ARBA00022801"/>
    </source>
</evidence>
<evidence type="ECO:0000259" key="10">
    <source>
        <dbReference type="Pfam" id="PF17800"/>
    </source>
</evidence>
<dbReference type="Pfam" id="PF17800">
    <property type="entry name" value="NPL"/>
    <property type="match status" value="1"/>
</dbReference>
<reference evidence="12" key="1">
    <citation type="journal article" date="2015" name="Nat. Plants">
        <title>Genome expansion of Arabis alpina linked with retrotransposition and reduced symmetric DNA methylation.</title>
        <authorList>
            <person name="Willing E.M."/>
            <person name="Rawat V."/>
            <person name="Mandakova T."/>
            <person name="Maumus F."/>
            <person name="James G.V."/>
            <person name="Nordstroem K.J."/>
            <person name="Becker C."/>
            <person name="Warthmann N."/>
            <person name="Chica C."/>
            <person name="Szarzynska B."/>
            <person name="Zytnicki M."/>
            <person name="Albani M.C."/>
            <person name="Kiefer C."/>
            <person name="Bergonzi S."/>
            <person name="Castaings L."/>
            <person name="Mateos J.L."/>
            <person name="Berns M.C."/>
            <person name="Bujdoso N."/>
            <person name="Piofczyk T."/>
            <person name="de Lorenzo L."/>
            <person name="Barrero-Sicilia C."/>
            <person name="Mateos I."/>
            <person name="Piednoel M."/>
            <person name="Hagmann J."/>
            <person name="Chen-Min-Tao R."/>
            <person name="Iglesias-Fernandez R."/>
            <person name="Schuster S.C."/>
            <person name="Alonso-Blanco C."/>
            <person name="Roudier F."/>
            <person name="Carbonero P."/>
            <person name="Paz-Ares J."/>
            <person name="Davis S.J."/>
            <person name="Pecinka A."/>
            <person name="Quesneville H."/>
            <person name="Colot V."/>
            <person name="Lysak M.A."/>
            <person name="Weigel D."/>
            <person name="Coupland G."/>
            <person name="Schneeberger K."/>
        </authorList>
    </citation>
    <scope>NUCLEOTIDE SEQUENCE [LARGE SCALE GENOMIC DNA]</scope>
    <source>
        <strain evidence="12">cv. Pajares</strain>
    </source>
</reference>
<evidence type="ECO:0000256" key="2">
    <source>
        <dbReference type="ARBA" id="ARBA00006673"/>
    </source>
</evidence>
<evidence type="ECO:0000256" key="3">
    <source>
        <dbReference type="ARBA" id="ARBA00022491"/>
    </source>
</evidence>
<dbReference type="Gene3D" id="2.60.120.340">
    <property type="entry name" value="Nucleoplasmin core domain"/>
    <property type="match status" value="1"/>
</dbReference>
<keyword evidence="3" id="KW-0678">Repressor</keyword>
<dbReference type="AlphaFoldDB" id="A0A087GTE4"/>
<comment type="similarity">
    <text evidence="2">Belongs to the histone deacetylase HD2 family.</text>
</comment>
<accession>A0A087GTE4</accession>
<keyword evidence="12" id="KW-1185">Reference proteome</keyword>
<dbReference type="OrthoDB" id="2019803at2759"/>
<feature type="compositionally biased region" description="Acidic residues" evidence="9">
    <location>
        <begin position="242"/>
        <end position="267"/>
    </location>
</feature>
<keyword evidence="5" id="KW-0156">Chromatin regulator</keyword>
<evidence type="ECO:0000256" key="6">
    <source>
        <dbReference type="ARBA" id="ARBA00023015"/>
    </source>
</evidence>
<feature type="compositionally biased region" description="Low complexity" evidence="9">
    <location>
        <begin position="174"/>
        <end position="191"/>
    </location>
</feature>
<dbReference type="InterPro" id="IPR041232">
    <property type="entry name" value="NPL"/>
</dbReference>
<dbReference type="EMBL" id="CM002874">
    <property type="protein sequence ID" value="KFK33146.1"/>
    <property type="molecule type" value="Genomic_DNA"/>
</dbReference>
<dbReference type="FunFam" id="2.60.120.340:FF:000004">
    <property type="entry name" value="Histone deacetylase HDT1"/>
    <property type="match status" value="1"/>
</dbReference>
<proteinExistence type="inferred from homology"/>
<feature type="compositionally biased region" description="Basic and acidic residues" evidence="9">
    <location>
        <begin position="230"/>
        <end position="241"/>
    </location>
</feature>
<name>A0A087GTE4_ARAAL</name>
<dbReference type="GO" id="GO:0006325">
    <property type="term" value="P:chromatin organization"/>
    <property type="evidence" value="ECO:0007669"/>
    <property type="project" value="UniProtKB-KW"/>
</dbReference>
<evidence type="ECO:0000313" key="12">
    <source>
        <dbReference type="Proteomes" id="UP000029120"/>
    </source>
</evidence>
<organism evidence="11 12">
    <name type="scientific">Arabis alpina</name>
    <name type="common">Alpine rock-cress</name>
    <dbReference type="NCBI Taxonomy" id="50452"/>
    <lineage>
        <taxon>Eukaryota</taxon>
        <taxon>Viridiplantae</taxon>
        <taxon>Streptophyta</taxon>
        <taxon>Embryophyta</taxon>
        <taxon>Tracheophyta</taxon>
        <taxon>Spermatophyta</taxon>
        <taxon>Magnoliopsida</taxon>
        <taxon>eudicotyledons</taxon>
        <taxon>Gunneridae</taxon>
        <taxon>Pentapetalae</taxon>
        <taxon>rosids</taxon>
        <taxon>malvids</taxon>
        <taxon>Brassicales</taxon>
        <taxon>Brassicaceae</taxon>
        <taxon>Arabideae</taxon>
        <taxon>Arabis</taxon>
    </lineage>
</organism>
<dbReference type="GO" id="GO:0016787">
    <property type="term" value="F:hydrolase activity"/>
    <property type="evidence" value="ECO:0007669"/>
    <property type="project" value="UniProtKB-KW"/>
</dbReference>
<dbReference type="Gramene" id="KFK33146">
    <property type="protein sequence ID" value="KFK33146"/>
    <property type="gene ID" value="AALP_AA6G336900"/>
</dbReference>
<evidence type="ECO:0000256" key="1">
    <source>
        <dbReference type="ARBA" id="ARBA00004604"/>
    </source>
</evidence>
<feature type="compositionally biased region" description="Basic and acidic residues" evidence="9">
    <location>
        <begin position="124"/>
        <end position="135"/>
    </location>
</feature>
<comment type="subcellular location">
    <subcellularLocation>
        <location evidence="1">Nucleus</location>
        <location evidence="1">Nucleolus</location>
    </subcellularLocation>
</comment>
<keyword evidence="4" id="KW-0378">Hydrolase</keyword>
<dbReference type="GO" id="GO:0005730">
    <property type="term" value="C:nucleolus"/>
    <property type="evidence" value="ECO:0007669"/>
    <property type="project" value="UniProtKB-SubCell"/>
</dbReference>
<feature type="compositionally biased region" description="Acidic residues" evidence="9">
    <location>
        <begin position="136"/>
        <end position="156"/>
    </location>
</feature>
<keyword evidence="7" id="KW-0804">Transcription</keyword>
<gene>
    <name evidence="11" type="ordered locus">AALP_Aa6g336900</name>
</gene>
<keyword evidence="6" id="KW-0805">Transcription regulation</keyword>
<dbReference type="Proteomes" id="UP000029120">
    <property type="component" value="Chromosome 6"/>
</dbReference>
<evidence type="ECO:0000256" key="9">
    <source>
        <dbReference type="SAM" id="MobiDB-lite"/>
    </source>
</evidence>
<keyword evidence="8" id="KW-0539">Nucleus</keyword>
<feature type="region of interest" description="Disordered" evidence="9">
    <location>
        <begin position="122"/>
        <end position="289"/>
    </location>
</feature>